<dbReference type="Gene3D" id="3.30.70.120">
    <property type="match status" value="1"/>
</dbReference>
<dbReference type="InterPro" id="IPR015867">
    <property type="entry name" value="N-reg_PII/ATP_PRibTrfase_C"/>
</dbReference>
<dbReference type="RefSeq" id="WP_072312058.1">
    <property type="nucleotide sequence ID" value="NZ_FPIW01000035.1"/>
</dbReference>
<evidence type="ECO:0000256" key="1">
    <source>
        <dbReference type="ARBA" id="ARBA00010554"/>
    </source>
</evidence>
<dbReference type="Proteomes" id="UP000182680">
    <property type="component" value="Unassembled WGS sequence"/>
</dbReference>
<evidence type="ECO:0000313" key="3">
    <source>
        <dbReference type="Proteomes" id="UP000182680"/>
    </source>
</evidence>
<gene>
    <name evidence="2" type="ORF">SAMN02910291_01889</name>
</gene>
<dbReference type="Pfam" id="PF02641">
    <property type="entry name" value="DUF190"/>
    <property type="match status" value="1"/>
</dbReference>
<dbReference type="SUPFAM" id="SSF54913">
    <property type="entry name" value="GlnB-like"/>
    <property type="match status" value="1"/>
</dbReference>
<organism evidence="2 3">
    <name type="scientific">Desulfovibrio desulfuricans</name>
    <dbReference type="NCBI Taxonomy" id="876"/>
    <lineage>
        <taxon>Bacteria</taxon>
        <taxon>Pseudomonadati</taxon>
        <taxon>Thermodesulfobacteriota</taxon>
        <taxon>Desulfovibrionia</taxon>
        <taxon>Desulfovibrionales</taxon>
        <taxon>Desulfovibrionaceae</taxon>
        <taxon>Desulfovibrio</taxon>
    </lineage>
</organism>
<comment type="similarity">
    <text evidence="1">Belongs to the UPF0166 family.</text>
</comment>
<protein>
    <submittedName>
        <fullName evidence="2">PII-like signaling protein</fullName>
    </submittedName>
</protein>
<reference evidence="3" key="1">
    <citation type="submission" date="2016-11" db="EMBL/GenBank/DDBJ databases">
        <authorList>
            <person name="Jaros S."/>
            <person name="Januszkiewicz K."/>
            <person name="Wedrychowicz H."/>
        </authorList>
    </citation>
    <scope>NUCLEOTIDE SEQUENCE [LARGE SCALE GENOMIC DNA]</scope>
    <source>
        <strain evidence="3">DSM 7057</strain>
    </source>
</reference>
<sequence>MHGYQLTFFTQQGRVHGMVNLAEWLLQQAKAVGIKGATVATAQGGYGRNGKYYSVHFFEMGEQPVEVTMAVDAVQADLLFAKINEEQLGIFYIKIPIEVGVTGEKRED</sequence>
<name>A0AA94L2M9_DESDE</name>
<comment type="caution">
    <text evidence="2">The sequence shown here is derived from an EMBL/GenBank/DDBJ whole genome shotgun (WGS) entry which is preliminary data.</text>
</comment>
<evidence type="ECO:0000313" key="2">
    <source>
        <dbReference type="EMBL" id="SFW57055.1"/>
    </source>
</evidence>
<dbReference type="EMBL" id="FPIW01000035">
    <property type="protein sequence ID" value="SFW57055.1"/>
    <property type="molecule type" value="Genomic_DNA"/>
</dbReference>
<proteinExistence type="inferred from homology"/>
<dbReference type="InterPro" id="IPR011322">
    <property type="entry name" value="N-reg_PII-like_a/b"/>
</dbReference>
<accession>A0AA94L2M9</accession>
<dbReference type="AlphaFoldDB" id="A0AA94L2M9"/>
<dbReference type="InterPro" id="IPR003793">
    <property type="entry name" value="UPF0166"/>
</dbReference>